<evidence type="ECO:0000313" key="10">
    <source>
        <dbReference type="Proteomes" id="UP000887574"/>
    </source>
</evidence>
<accession>A0A915E432</accession>
<dbReference type="EC" id="2.7.11.1" evidence="1"/>
<dbReference type="GO" id="GO:0005737">
    <property type="term" value="C:cytoplasm"/>
    <property type="evidence" value="ECO:0007669"/>
    <property type="project" value="TreeGrafter"/>
</dbReference>
<evidence type="ECO:0000256" key="2">
    <source>
        <dbReference type="ARBA" id="ARBA00022527"/>
    </source>
</evidence>
<keyword evidence="5" id="KW-0418">Kinase</keyword>
<keyword evidence="2" id="KW-0723">Serine/threonine-protein kinase</keyword>
<dbReference type="Gene3D" id="1.10.510.10">
    <property type="entry name" value="Transferase(Phosphotransferase) domain 1"/>
    <property type="match status" value="1"/>
</dbReference>
<dbReference type="GO" id="GO:0005524">
    <property type="term" value="F:ATP binding"/>
    <property type="evidence" value="ECO:0007669"/>
    <property type="project" value="UniProtKB-KW"/>
</dbReference>
<name>A0A915E432_9BILA</name>
<evidence type="ECO:0000256" key="7">
    <source>
        <dbReference type="ARBA" id="ARBA00047899"/>
    </source>
</evidence>
<evidence type="ECO:0000256" key="1">
    <source>
        <dbReference type="ARBA" id="ARBA00012513"/>
    </source>
</evidence>
<feature type="region of interest" description="Disordered" evidence="9">
    <location>
        <begin position="97"/>
        <end position="141"/>
    </location>
</feature>
<keyword evidence="3" id="KW-0808">Transferase</keyword>
<dbReference type="GO" id="GO:0004674">
    <property type="term" value="F:protein serine/threonine kinase activity"/>
    <property type="evidence" value="ECO:0007669"/>
    <property type="project" value="UniProtKB-KW"/>
</dbReference>
<dbReference type="PANTHER" id="PTHR47634:SF9">
    <property type="entry name" value="PROTEIN KINASE DOMAIN-CONTAINING PROTEIN-RELATED"/>
    <property type="match status" value="1"/>
</dbReference>
<dbReference type="Proteomes" id="UP000887574">
    <property type="component" value="Unplaced"/>
</dbReference>
<protein>
    <recommendedName>
        <fullName evidence="1">non-specific serine/threonine protein kinase</fullName>
        <ecNumber evidence="1">2.7.11.1</ecNumber>
    </recommendedName>
</protein>
<evidence type="ECO:0000313" key="11">
    <source>
        <dbReference type="WBParaSite" id="jg26491"/>
    </source>
</evidence>
<dbReference type="GO" id="GO:0000245">
    <property type="term" value="P:spliceosomal complex assembly"/>
    <property type="evidence" value="ECO:0007669"/>
    <property type="project" value="TreeGrafter"/>
</dbReference>
<keyword evidence="6" id="KW-0067">ATP-binding</keyword>
<evidence type="ECO:0000256" key="8">
    <source>
        <dbReference type="ARBA" id="ARBA00048679"/>
    </source>
</evidence>
<dbReference type="SUPFAM" id="SSF56112">
    <property type="entry name" value="Protein kinase-like (PK-like)"/>
    <property type="match status" value="1"/>
</dbReference>
<dbReference type="GO" id="GO:0050684">
    <property type="term" value="P:regulation of mRNA processing"/>
    <property type="evidence" value="ECO:0007669"/>
    <property type="project" value="TreeGrafter"/>
</dbReference>
<comment type="catalytic activity">
    <reaction evidence="8">
        <text>L-seryl-[protein] + ATP = O-phospho-L-seryl-[protein] + ADP + H(+)</text>
        <dbReference type="Rhea" id="RHEA:17989"/>
        <dbReference type="Rhea" id="RHEA-COMP:9863"/>
        <dbReference type="Rhea" id="RHEA-COMP:11604"/>
        <dbReference type="ChEBI" id="CHEBI:15378"/>
        <dbReference type="ChEBI" id="CHEBI:29999"/>
        <dbReference type="ChEBI" id="CHEBI:30616"/>
        <dbReference type="ChEBI" id="CHEBI:83421"/>
        <dbReference type="ChEBI" id="CHEBI:456216"/>
        <dbReference type="EC" id="2.7.11.1"/>
    </reaction>
</comment>
<evidence type="ECO:0000256" key="3">
    <source>
        <dbReference type="ARBA" id="ARBA00022679"/>
    </source>
</evidence>
<dbReference type="InterPro" id="IPR051334">
    <property type="entry name" value="SRPK"/>
</dbReference>
<evidence type="ECO:0000256" key="4">
    <source>
        <dbReference type="ARBA" id="ARBA00022741"/>
    </source>
</evidence>
<proteinExistence type="predicted"/>
<sequence length="154" mass="17184">MAFELATGDYLFEPHSGTSYSRDEDHLAHVIELLGSIPPSTFKKGEHWKEFFHKTGRLMHIPQLKPWLVLLRFLLPMLAYEPAERASAEQCLKHNWLKSAPPGAPQPQQTSPGKMKTRSSGKPGSSPQSQQPSTTSRDSITTYAEITIEAIISV</sequence>
<feature type="compositionally biased region" description="Low complexity" evidence="9">
    <location>
        <begin position="120"/>
        <end position="141"/>
    </location>
</feature>
<evidence type="ECO:0000256" key="6">
    <source>
        <dbReference type="ARBA" id="ARBA00022840"/>
    </source>
</evidence>
<dbReference type="InterPro" id="IPR011009">
    <property type="entry name" value="Kinase-like_dom_sf"/>
</dbReference>
<dbReference type="GO" id="GO:0005634">
    <property type="term" value="C:nucleus"/>
    <property type="evidence" value="ECO:0007669"/>
    <property type="project" value="TreeGrafter"/>
</dbReference>
<keyword evidence="4" id="KW-0547">Nucleotide-binding</keyword>
<reference evidence="11" key="1">
    <citation type="submission" date="2022-11" db="UniProtKB">
        <authorList>
            <consortium name="WormBaseParasite"/>
        </authorList>
    </citation>
    <scope>IDENTIFICATION</scope>
</reference>
<dbReference type="WBParaSite" id="jg26491">
    <property type="protein sequence ID" value="jg26491"/>
    <property type="gene ID" value="jg26491"/>
</dbReference>
<organism evidence="10 11">
    <name type="scientific">Ditylenchus dipsaci</name>
    <dbReference type="NCBI Taxonomy" id="166011"/>
    <lineage>
        <taxon>Eukaryota</taxon>
        <taxon>Metazoa</taxon>
        <taxon>Ecdysozoa</taxon>
        <taxon>Nematoda</taxon>
        <taxon>Chromadorea</taxon>
        <taxon>Rhabditida</taxon>
        <taxon>Tylenchina</taxon>
        <taxon>Tylenchomorpha</taxon>
        <taxon>Sphaerularioidea</taxon>
        <taxon>Anguinidae</taxon>
        <taxon>Anguininae</taxon>
        <taxon>Ditylenchus</taxon>
    </lineage>
</organism>
<comment type="catalytic activity">
    <reaction evidence="7">
        <text>L-threonyl-[protein] + ATP = O-phospho-L-threonyl-[protein] + ADP + H(+)</text>
        <dbReference type="Rhea" id="RHEA:46608"/>
        <dbReference type="Rhea" id="RHEA-COMP:11060"/>
        <dbReference type="Rhea" id="RHEA-COMP:11605"/>
        <dbReference type="ChEBI" id="CHEBI:15378"/>
        <dbReference type="ChEBI" id="CHEBI:30013"/>
        <dbReference type="ChEBI" id="CHEBI:30616"/>
        <dbReference type="ChEBI" id="CHEBI:61977"/>
        <dbReference type="ChEBI" id="CHEBI:456216"/>
        <dbReference type="EC" id="2.7.11.1"/>
    </reaction>
</comment>
<evidence type="ECO:0000256" key="9">
    <source>
        <dbReference type="SAM" id="MobiDB-lite"/>
    </source>
</evidence>
<evidence type="ECO:0000256" key="5">
    <source>
        <dbReference type="ARBA" id="ARBA00022777"/>
    </source>
</evidence>
<keyword evidence="10" id="KW-1185">Reference proteome</keyword>
<dbReference type="AlphaFoldDB" id="A0A915E432"/>
<dbReference type="PANTHER" id="PTHR47634">
    <property type="entry name" value="PROTEIN KINASE DOMAIN-CONTAINING PROTEIN-RELATED"/>
    <property type="match status" value="1"/>
</dbReference>